<dbReference type="AlphaFoldDB" id="A0AAE4B1B8"/>
<dbReference type="EMBL" id="JAUSUZ010000001">
    <property type="protein sequence ID" value="MDQ0369481.1"/>
    <property type="molecule type" value="Genomic_DNA"/>
</dbReference>
<evidence type="ECO:0000313" key="2">
    <source>
        <dbReference type="EMBL" id="MDQ0369481.1"/>
    </source>
</evidence>
<organism evidence="2 3">
    <name type="scientific">Catenuloplanes indicus</name>
    <dbReference type="NCBI Taxonomy" id="137267"/>
    <lineage>
        <taxon>Bacteria</taxon>
        <taxon>Bacillati</taxon>
        <taxon>Actinomycetota</taxon>
        <taxon>Actinomycetes</taxon>
        <taxon>Micromonosporales</taxon>
        <taxon>Micromonosporaceae</taxon>
        <taxon>Catenuloplanes</taxon>
    </lineage>
</organism>
<evidence type="ECO:0000313" key="3">
    <source>
        <dbReference type="Proteomes" id="UP001240236"/>
    </source>
</evidence>
<keyword evidence="3" id="KW-1185">Reference proteome</keyword>
<feature type="transmembrane region" description="Helical" evidence="1">
    <location>
        <begin position="43"/>
        <end position="65"/>
    </location>
</feature>
<reference evidence="2 3" key="1">
    <citation type="submission" date="2023-07" db="EMBL/GenBank/DDBJ databases">
        <title>Sequencing the genomes of 1000 actinobacteria strains.</title>
        <authorList>
            <person name="Klenk H.-P."/>
        </authorList>
    </citation>
    <scope>NUCLEOTIDE SEQUENCE [LARGE SCALE GENOMIC DNA]</scope>
    <source>
        <strain evidence="2 3">DSM 44709</strain>
    </source>
</reference>
<keyword evidence="1" id="KW-1133">Transmembrane helix</keyword>
<protein>
    <recommendedName>
        <fullName evidence="4">Sap-like sulfolipid-1-addressing protein</fullName>
    </recommendedName>
</protein>
<keyword evidence="1" id="KW-0812">Transmembrane</keyword>
<comment type="caution">
    <text evidence="2">The sequence shown here is derived from an EMBL/GenBank/DDBJ whole genome shotgun (WGS) entry which is preliminary data.</text>
</comment>
<feature type="transmembrane region" description="Helical" evidence="1">
    <location>
        <begin position="160"/>
        <end position="181"/>
    </location>
</feature>
<keyword evidence="1" id="KW-0472">Membrane</keyword>
<sequence>MDLLTLAGLAGLALIDSTSIGTLVIPIWMLLAPRVRASRFLTYLATVAIFYAIAGVLLVLGAEAATTALAGLSDAAWVNWVQLAIGVGLFAYSFRFDGARARRSGRGPGRADRWKARLTGENATVGAMIGLGLGAAALEIATMLPYLAAVGLITSAGLPVPLWLAVLGGYVVVMILPALLLGALRAVARHHVEPLLTRVSAWFAEHSDSTLGWVFGIAGFLLARDAAFRLGLFNQWINS</sequence>
<evidence type="ECO:0008006" key="4">
    <source>
        <dbReference type="Google" id="ProtNLM"/>
    </source>
</evidence>
<gene>
    <name evidence="2" type="ORF">J2S42_006150</name>
</gene>
<dbReference type="RefSeq" id="WP_307244746.1">
    <property type="nucleotide sequence ID" value="NZ_JAUSUZ010000001.1"/>
</dbReference>
<dbReference type="Proteomes" id="UP001240236">
    <property type="component" value="Unassembled WGS sequence"/>
</dbReference>
<accession>A0AAE4B1B8</accession>
<feature type="transmembrane region" description="Helical" evidence="1">
    <location>
        <begin position="123"/>
        <end position="148"/>
    </location>
</feature>
<evidence type="ECO:0000256" key="1">
    <source>
        <dbReference type="SAM" id="Phobius"/>
    </source>
</evidence>
<dbReference type="InterPro" id="IPR021315">
    <property type="entry name" value="Gap/Sap"/>
</dbReference>
<dbReference type="Pfam" id="PF11139">
    <property type="entry name" value="SfLAP"/>
    <property type="match status" value="1"/>
</dbReference>
<proteinExistence type="predicted"/>
<feature type="transmembrane region" description="Helical" evidence="1">
    <location>
        <begin position="6"/>
        <end position="31"/>
    </location>
</feature>
<name>A0AAE4B1B8_9ACTN</name>
<feature type="transmembrane region" description="Helical" evidence="1">
    <location>
        <begin position="77"/>
        <end position="94"/>
    </location>
</feature>